<keyword evidence="5" id="KW-0560">Oxidoreductase</keyword>
<dbReference type="Proteomes" id="UP000473826">
    <property type="component" value="Unassembled WGS sequence"/>
</dbReference>
<keyword evidence="4" id="KW-0862">Zinc</keyword>
<dbReference type="SUPFAM" id="SSF53213">
    <property type="entry name" value="LigB-like"/>
    <property type="match status" value="1"/>
</dbReference>
<name>A0A7D8Z7M6_VANHU</name>
<comment type="cofactor">
    <cofactor evidence="1">
        <name>Zn(2+)</name>
        <dbReference type="ChEBI" id="CHEBI:29105"/>
    </cofactor>
</comment>
<dbReference type="InterPro" id="IPR004183">
    <property type="entry name" value="Xdiol_dOase_suB"/>
</dbReference>
<gene>
    <name evidence="7" type="ORF">VHUM_01317</name>
</gene>
<evidence type="ECO:0000256" key="5">
    <source>
        <dbReference type="ARBA" id="ARBA00023002"/>
    </source>
</evidence>
<keyword evidence="8" id="KW-1185">Reference proteome</keyword>
<accession>A0A7D8Z7M6</accession>
<dbReference type="GO" id="GO:0008198">
    <property type="term" value="F:ferrous iron binding"/>
    <property type="evidence" value="ECO:0007669"/>
    <property type="project" value="InterPro"/>
</dbReference>
<evidence type="ECO:0000313" key="7">
    <source>
        <dbReference type="EMBL" id="TXT12916.1"/>
    </source>
</evidence>
<evidence type="ECO:0000256" key="2">
    <source>
        <dbReference type="ARBA" id="ARBA00007581"/>
    </source>
</evidence>
<organism evidence="7 8">
    <name type="scientific">Vanrija humicola</name>
    <name type="common">Yeast</name>
    <name type="synonym">Cryptococcus humicola</name>
    <dbReference type="NCBI Taxonomy" id="5417"/>
    <lineage>
        <taxon>Eukaryota</taxon>
        <taxon>Fungi</taxon>
        <taxon>Dikarya</taxon>
        <taxon>Basidiomycota</taxon>
        <taxon>Agaricomycotina</taxon>
        <taxon>Tremellomycetes</taxon>
        <taxon>Trichosporonales</taxon>
        <taxon>Trichosporonaceae</taxon>
        <taxon>Vanrija</taxon>
    </lineage>
</organism>
<dbReference type="PIRSF" id="PIRSF006157">
    <property type="entry name" value="Doxgns_DODA"/>
    <property type="match status" value="1"/>
</dbReference>
<sequence length="272" mass="29380">MAATRGSVYFLSHGGPPTMFQSTSAPYQAWQRYGKEIAAARPRGLVVVSAHWENDQPTADVIAVNTDATNPLVYDFYGFPKEFYEQTFESRGDAQLLADIKGALGAAGVAYSTEKRGLDHGVWVPFKVAFDGRTDIPIAQVSLPGDSSPLSAARFGRALAALRDQGYGIMGTGQAVHNLRDLMQRRPTPYGAPFLEAVDAAVKSKTPVDDTINLFRHPLYRQAHPSPEHLLPIVVAAAAADPATDDVNEIFVQPEGALGWGMWSWTPKAVAA</sequence>
<protein>
    <recommendedName>
        <fullName evidence="6">Extradiol ring-cleavage dioxygenase class III enzyme subunit B domain-containing protein</fullName>
    </recommendedName>
</protein>
<dbReference type="Pfam" id="PF02900">
    <property type="entry name" value="LigB"/>
    <property type="match status" value="1"/>
</dbReference>
<dbReference type="PANTHER" id="PTHR30096">
    <property type="entry name" value="4,5-DOPA DIOXYGENASE EXTRADIOL-LIKE PROTEIN"/>
    <property type="match status" value="1"/>
</dbReference>
<evidence type="ECO:0000313" key="8">
    <source>
        <dbReference type="Proteomes" id="UP000473826"/>
    </source>
</evidence>
<comment type="similarity">
    <text evidence="2">Belongs to the DODA-type extradiol aromatic ring-opening dioxygenase family.</text>
</comment>
<evidence type="ECO:0000259" key="6">
    <source>
        <dbReference type="Pfam" id="PF02900"/>
    </source>
</evidence>
<reference evidence="7 8" key="1">
    <citation type="journal article" date="2019" name="PLoS Genet.">
        <title>Convergent evolution of linked mating-type loci in basidiomycete fungi.</title>
        <authorList>
            <person name="Sun S."/>
            <person name="Coelho M.A."/>
            <person name="Heitman J."/>
            <person name="Nowrousian M."/>
        </authorList>
    </citation>
    <scope>NUCLEOTIDE SEQUENCE [LARGE SCALE GENOMIC DNA]</scope>
    <source>
        <strain evidence="7 8">CBS 4282</strain>
    </source>
</reference>
<dbReference type="GO" id="GO:0016702">
    <property type="term" value="F:oxidoreductase activity, acting on single donors with incorporation of molecular oxygen, incorporation of two atoms of oxygen"/>
    <property type="evidence" value="ECO:0007669"/>
    <property type="project" value="UniProtKB-ARBA"/>
</dbReference>
<dbReference type="CDD" id="cd07363">
    <property type="entry name" value="45_DOPA_Dioxygenase"/>
    <property type="match status" value="1"/>
</dbReference>
<dbReference type="Gene3D" id="3.40.830.10">
    <property type="entry name" value="LigB-like"/>
    <property type="match status" value="1"/>
</dbReference>
<keyword evidence="3" id="KW-0479">Metal-binding</keyword>
<dbReference type="GO" id="GO:0008270">
    <property type="term" value="F:zinc ion binding"/>
    <property type="evidence" value="ECO:0007669"/>
    <property type="project" value="InterPro"/>
</dbReference>
<evidence type="ECO:0000256" key="1">
    <source>
        <dbReference type="ARBA" id="ARBA00001947"/>
    </source>
</evidence>
<dbReference type="AlphaFoldDB" id="A0A7D8Z7M6"/>
<dbReference type="EMBL" id="QKWK01000003">
    <property type="protein sequence ID" value="TXT12916.1"/>
    <property type="molecule type" value="Genomic_DNA"/>
</dbReference>
<feature type="domain" description="Extradiol ring-cleavage dioxygenase class III enzyme subunit B" evidence="6">
    <location>
        <begin position="9"/>
        <end position="246"/>
    </location>
</feature>
<dbReference type="InterPro" id="IPR014436">
    <property type="entry name" value="Extradiol_dOase_DODA"/>
</dbReference>
<comment type="caution">
    <text evidence="7">The sequence shown here is derived from an EMBL/GenBank/DDBJ whole genome shotgun (WGS) entry which is preliminary data.</text>
</comment>
<proteinExistence type="inferred from homology"/>
<evidence type="ECO:0000256" key="4">
    <source>
        <dbReference type="ARBA" id="ARBA00022833"/>
    </source>
</evidence>
<evidence type="ECO:0000256" key="3">
    <source>
        <dbReference type="ARBA" id="ARBA00022723"/>
    </source>
</evidence>
<dbReference type="OrthoDB" id="7396853at2759"/>
<dbReference type="PANTHER" id="PTHR30096:SF0">
    <property type="entry name" value="4,5-DOPA DIOXYGENASE EXTRADIOL-LIKE PROTEIN"/>
    <property type="match status" value="1"/>
</dbReference>